<feature type="compositionally biased region" description="Acidic residues" evidence="1">
    <location>
        <begin position="64"/>
        <end position="77"/>
    </location>
</feature>
<evidence type="ECO:0000313" key="2">
    <source>
        <dbReference type="EMBL" id="CUX67217.1"/>
    </source>
</evidence>
<proteinExistence type="predicted"/>
<dbReference type="EMBL" id="FBWC01000041">
    <property type="protein sequence ID" value="CUX67217.1"/>
    <property type="molecule type" value="Genomic_DNA"/>
</dbReference>
<feature type="region of interest" description="Disordered" evidence="1">
    <location>
        <begin position="56"/>
        <end position="85"/>
    </location>
</feature>
<organism evidence="2 3">
    <name type="scientific">Agrobacterium tumefaciens str. Kerr 14</name>
    <dbReference type="NCBI Taxonomy" id="1183424"/>
    <lineage>
        <taxon>Bacteria</taxon>
        <taxon>Pseudomonadati</taxon>
        <taxon>Pseudomonadota</taxon>
        <taxon>Alphaproteobacteria</taxon>
        <taxon>Hyphomicrobiales</taxon>
        <taxon>Rhizobiaceae</taxon>
        <taxon>Rhizobium/Agrobacterium group</taxon>
        <taxon>Agrobacterium</taxon>
        <taxon>Agrobacterium tumefaciens complex</taxon>
    </lineage>
</organism>
<dbReference type="AlphaFoldDB" id="A0A1S7SDI3"/>
<evidence type="ECO:0000256" key="1">
    <source>
        <dbReference type="SAM" id="MobiDB-lite"/>
    </source>
</evidence>
<reference evidence="2 3" key="1">
    <citation type="submission" date="2016-01" db="EMBL/GenBank/DDBJ databases">
        <authorList>
            <person name="Oliw E.H."/>
        </authorList>
    </citation>
    <scope>NUCLEOTIDE SEQUENCE [LARGE SCALE GENOMIC DNA]</scope>
    <source>
        <strain evidence="2 3">Kerr 14</strain>
    </source>
</reference>
<evidence type="ECO:0000313" key="3">
    <source>
        <dbReference type="Proteomes" id="UP000191897"/>
    </source>
</evidence>
<accession>A0A1S7SDI3</accession>
<dbReference type="Proteomes" id="UP000191897">
    <property type="component" value="Unassembled WGS sequence"/>
</dbReference>
<gene>
    <name evidence="2" type="ORF">AGR4C_pb20080</name>
</gene>
<name>A0A1S7SDI3_AGRTU</name>
<sequence length="85" mass="9296">MSYPTNRSNGGNEMSNDWRDEFRSGLANLVDQAVVSGAKQADVFKATIEEIERLRIANERDPDPADDVSEGAIEEPANDWPGAST</sequence>
<protein>
    <submittedName>
        <fullName evidence="2">Uncharacterized protein</fullName>
    </submittedName>
</protein>